<feature type="compositionally biased region" description="Basic and acidic residues" evidence="1">
    <location>
        <begin position="469"/>
        <end position="479"/>
    </location>
</feature>
<organism evidence="2 3">
    <name type="scientific">Effrenium voratum</name>
    <dbReference type="NCBI Taxonomy" id="2562239"/>
    <lineage>
        <taxon>Eukaryota</taxon>
        <taxon>Sar</taxon>
        <taxon>Alveolata</taxon>
        <taxon>Dinophyceae</taxon>
        <taxon>Suessiales</taxon>
        <taxon>Symbiodiniaceae</taxon>
        <taxon>Effrenium</taxon>
    </lineage>
</organism>
<keyword evidence="3" id="KW-1185">Reference proteome</keyword>
<feature type="non-terminal residue" evidence="2">
    <location>
        <position position="870"/>
    </location>
</feature>
<dbReference type="AlphaFoldDB" id="A0AA36J731"/>
<proteinExistence type="predicted"/>
<evidence type="ECO:0000313" key="3">
    <source>
        <dbReference type="Proteomes" id="UP001178507"/>
    </source>
</evidence>
<dbReference type="Proteomes" id="UP001178507">
    <property type="component" value="Unassembled WGS sequence"/>
</dbReference>
<feature type="region of interest" description="Disordered" evidence="1">
    <location>
        <begin position="206"/>
        <end position="277"/>
    </location>
</feature>
<reference evidence="2" key="1">
    <citation type="submission" date="2023-08" db="EMBL/GenBank/DDBJ databases">
        <authorList>
            <person name="Chen Y."/>
            <person name="Shah S."/>
            <person name="Dougan E. K."/>
            <person name="Thang M."/>
            <person name="Chan C."/>
        </authorList>
    </citation>
    <scope>NUCLEOTIDE SEQUENCE</scope>
</reference>
<protein>
    <submittedName>
        <fullName evidence="2">Uncharacterized protein</fullName>
    </submittedName>
</protein>
<feature type="compositionally biased region" description="Basic and acidic residues" evidence="1">
    <location>
        <begin position="296"/>
        <end position="325"/>
    </location>
</feature>
<dbReference type="EMBL" id="CAUJNA010003387">
    <property type="protein sequence ID" value="CAJ1400840.1"/>
    <property type="molecule type" value="Genomic_DNA"/>
</dbReference>
<evidence type="ECO:0000313" key="2">
    <source>
        <dbReference type="EMBL" id="CAJ1400840.1"/>
    </source>
</evidence>
<comment type="caution">
    <text evidence="2">The sequence shown here is derived from an EMBL/GenBank/DDBJ whole genome shotgun (WGS) entry which is preliminary data.</text>
</comment>
<feature type="compositionally biased region" description="Basic and acidic residues" evidence="1">
    <location>
        <begin position="528"/>
        <end position="542"/>
    </location>
</feature>
<feature type="compositionally biased region" description="Basic residues" evidence="1">
    <location>
        <begin position="395"/>
        <end position="417"/>
    </location>
</feature>
<feature type="compositionally biased region" description="Basic and acidic residues" evidence="1">
    <location>
        <begin position="215"/>
        <end position="226"/>
    </location>
</feature>
<feature type="region of interest" description="Disordered" evidence="1">
    <location>
        <begin position="821"/>
        <end position="852"/>
    </location>
</feature>
<feature type="compositionally biased region" description="Basic and acidic residues" evidence="1">
    <location>
        <begin position="439"/>
        <end position="462"/>
    </location>
</feature>
<sequence length="870" mass="96924">ARPIVLAQRGLQVSWPRCSAWEVPMSMPSCTPRSPSPPLDAPEALCRLSLMNPVIFSSIVWALASTGYATWEVPKALLTSPELLQQQLQLRIRSIPVPNSSPRYQQFKEYYTREHDAQLQEYKAQVQRHGFNWQALLHGLGAGAMLLAASLAVLEYRCGLLSYWMEAAEIWWSSAQQHLAQQRQKWKEAADHRKVERLIQEIGEGEDCTGKSMKRRQDVRRPKEPVKLQAPKARTAGAEEPKDSKEGKEVRDAKDTKKEEQDVPDVKELEPVEAKAMAYPKKDATAFADLKTESIRSSHMRERLRSKVLERHCRTAQEKPTEKEQQAPAPGVRKVDTKKGDPDVEAALRQLRGAPRPALSGEALLREAQELLSRLEAEEFLRELETEEERARQAAGKKKAKRCKAAARAKATAKKKASPVETPVQVKALEAQSESEAPGPEHPEESRCDSADDKPMAEEKSSDSSQATDRSESDSEPRSSGEASSDVSTEVPEPEKEAPTNSPLSRWVREEPQQTRVGRAQRGPVPNHEGRILRAQKTETPHRMLARQARPAPCPAPRKVPAQARRRPLNYAEAASGQQQVPEELEELMTSMGLGRSRDDVLAFLNANSSEEWRAQQGELSSRSMKELSRLATDLLRNLEPEQQETFDGVRAGAQILEWVRGKSDQAGGLRALPQRLLAVAVAAQRLHRLRAAREDLPHRHDVVQLAGEAGSIVSAACVHTKVAQGIVPDQDATRSYLRAEAPEFVPAQTSEPEVGQSMVANVMLPGDLPPGCQILMVPMQLAQMPQMIFEEQMPPEQLPMAMPMLGQMPGVQLVTMPLSPEWAEPMPEPSDPDPTDPTDEAKEFGGYNTDDECESLFCEDLTMRRQMTY</sequence>
<evidence type="ECO:0000256" key="1">
    <source>
        <dbReference type="SAM" id="MobiDB-lite"/>
    </source>
</evidence>
<gene>
    <name evidence="2" type="ORF">EVOR1521_LOCUS24094</name>
</gene>
<feature type="region of interest" description="Disordered" evidence="1">
    <location>
        <begin position="385"/>
        <end position="565"/>
    </location>
</feature>
<feature type="compositionally biased region" description="Basic and acidic residues" evidence="1">
    <location>
        <begin position="237"/>
        <end position="273"/>
    </location>
</feature>
<feature type="region of interest" description="Disordered" evidence="1">
    <location>
        <begin position="296"/>
        <end position="339"/>
    </location>
</feature>
<accession>A0AA36J731</accession>
<name>A0AA36J731_9DINO</name>